<dbReference type="Gene3D" id="3.10.350.10">
    <property type="entry name" value="LysM domain"/>
    <property type="match status" value="2"/>
</dbReference>
<dbReference type="InterPro" id="IPR018392">
    <property type="entry name" value="LysM"/>
</dbReference>
<feature type="domain" description="LysM" evidence="2">
    <location>
        <begin position="136"/>
        <end position="180"/>
    </location>
</feature>
<name>A0A1J4RPU3_9BACT</name>
<dbReference type="PANTHER" id="PTHR21666">
    <property type="entry name" value="PEPTIDASE-RELATED"/>
    <property type="match status" value="1"/>
</dbReference>
<dbReference type="Gene3D" id="2.70.70.10">
    <property type="entry name" value="Glucose Permease (Domain IIA)"/>
    <property type="match status" value="1"/>
</dbReference>
<dbReference type="PROSITE" id="PS51782">
    <property type="entry name" value="LYSM"/>
    <property type="match status" value="2"/>
</dbReference>
<dbReference type="CDD" id="cd00118">
    <property type="entry name" value="LysM"/>
    <property type="match status" value="2"/>
</dbReference>
<dbReference type="EMBL" id="MNUJ01000040">
    <property type="protein sequence ID" value="OIN89433.1"/>
    <property type="molecule type" value="Genomic_DNA"/>
</dbReference>
<protein>
    <recommendedName>
        <fullName evidence="2">LysM domain-containing protein</fullName>
    </recommendedName>
</protein>
<reference evidence="3 4" key="1">
    <citation type="journal article" date="2016" name="Environ. Microbiol.">
        <title>Genomic resolution of a cold subsurface aquifer community provides metabolic insights for novel microbes adapted to high CO concentrations.</title>
        <authorList>
            <person name="Probst A.J."/>
            <person name="Castelle C.J."/>
            <person name="Singh A."/>
            <person name="Brown C.T."/>
            <person name="Anantharaman K."/>
            <person name="Sharon I."/>
            <person name="Hug L.A."/>
            <person name="Burstein D."/>
            <person name="Emerson J.B."/>
            <person name="Thomas B.C."/>
            <person name="Banfield J.F."/>
        </authorList>
    </citation>
    <scope>NUCLEOTIDE SEQUENCE [LARGE SCALE GENOMIC DNA]</scope>
    <source>
        <strain evidence="3">CG1_02_42_45</strain>
    </source>
</reference>
<evidence type="ECO:0000256" key="1">
    <source>
        <dbReference type="SAM" id="Phobius"/>
    </source>
</evidence>
<dbReference type="Pfam" id="PF01476">
    <property type="entry name" value="LysM"/>
    <property type="match status" value="2"/>
</dbReference>
<dbReference type="AlphaFoldDB" id="A0A1J4RPU3"/>
<dbReference type="CDD" id="cd12797">
    <property type="entry name" value="M23_peptidase"/>
    <property type="match status" value="1"/>
</dbReference>
<dbReference type="InterPro" id="IPR050570">
    <property type="entry name" value="Cell_wall_metabolism_enzyme"/>
</dbReference>
<gene>
    <name evidence="3" type="ORF">AUJ40_01885</name>
</gene>
<dbReference type="InterPro" id="IPR011055">
    <property type="entry name" value="Dup_hybrid_motif"/>
</dbReference>
<evidence type="ECO:0000313" key="4">
    <source>
        <dbReference type="Proteomes" id="UP000182753"/>
    </source>
</evidence>
<proteinExistence type="predicted"/>
<dbReference type="PANTHER" id="PTHR21666:SF270">
    <property type="entry name" value="MUREIN HYDROLASE ACTIVATOR ENVC"/>
    <property type="match status" value="1"/>
</dbReference>
<sequence length="381" mass="40538">MSTDHSNSVPSFPNGRRDKKRRFEKLLTVAAVVLFFLLFGKSLIWPGGRGGVDGVRLDSKQVITDDVPAESVAGVMGGPVAGLEQLLFDSAKGAIDFSADDSAENADVVFFQENSVMAMNSLLPNADFSGFRKDILEYVVKSGDTPEDIANAFNINTYTLLWANGLKDGDIIRPGDKLIVLPINGVRVKISSNDTIASLAKKYSGKEDEIIAFNSLPESGSLKSGDYVIIPGGEMPVSVKAAPAKPKYSAPQYASSVGQANNWLIYPTTGFVWGRIHSNNGVDVANHCGTPIYAAAAGQVILSDGTGWNGGYGKYIKIQHPNGVVTLYAHATQLLVSVGESVIQGQLIAYMGTTGRSTGCHLHFEVRGAKNPLAGASRTIK</sequence>
<keyword evidence="1" id="KW-0812">Transmembrane</keyword>
<dbReference type="SUPFAM" id="SSF54106">
    <property type="entry name" value="LysM domain"/>
    <property type="match status" value="1"/>
</dbReference>
<feature type="domain" description="LysM" evidence="2">
    <location>
        <begin position="186"/>
        <end position="230"/>
    </location>
</feature>
<dbReference type="SMART" id="SM00257">
    <property type="entry name" value="LysM"/>
    <property type="match status" value="2"/>
</dbReference>
<dbReference type="Proteomes" id="UP000182753">
    <property type="component" value="Unassembled WGS sequence"/>
</dbReference>
<feature type="transmembrane region" description="Helical" evidence="1">
    <location>
        <begin position="26"/>
        <end position="45"/>
    </location>
</feature>
<evidence type="ECO:0000313" key="3">
    <source>
        <dbReference type="EMBL" id="OIN89433.1"/>
    </source>
</evidence>
<dbReference type="InterPro" id="IPR016047">
    <property type="entry name" value="M23ase_b-sheet_dom"/>
</dbReference>
<keyword evidence="1" id="KW-0472">Membrane</keyword>
<dbReference type="SUPFAM" id="SSF51261">
    <property type="entry name" value="Duplicated hybrid motif"/>
    <property type="match status" value="1"/>
</dbReference>
<accession>A0A1J4RPU3</accession>
<dbReference type="Pfam" id="PF01551">
    <property type="entry name" value="Peptidase_M23"/>
    <property type="match status" value="1"/>
</dbReference>
<dbReference type="InterPro" id="IPR036779">
    <property type="entry name" value="LysM_dom_sf"/>
</dbReference>
<organism evidence="3 4">
    <name type="scientific">Candidatus Berkelbacteria bacterium CG1_02_42_45</name>
    <dbReference type="NCBI Taxonomy" id="1805036"/>
    <lineage>
        <taxon>Bacteria</taxon>
        <taxon>Candidatus Berkelbacteria</taxon>
    </lineage>
</organism>
<comment type="caution">
    <text evidence="3">The sequence shown here is derived from an EMBL/GenBank/DDBJ whole genome shotgun (WGS) entry which is preliminary data.</text>
</comment>
<dbReference type="GO" id="GO:0004222">
    <property type="term" value="F:metalloendopeptidase activity"/>
    <property type="evidence" value="ECO:0007669"/>
    <property type="project" value="TreeGrafter"/>
</dbReference>
<keyword evidence="1" id="KW-1133">Transmembrane helix</keyword>
<evidence type="ECO:0000259" key="2">
    <source>
        <dbReference type="PROSITE" id="PS51782"/>
    </source>
</evidence>